<dbReference type="EMBL" id="LS974625">
    <property type="protein sequence ID" value="CAG7867093.1"/>
    <property type="molecule type" value="Genomic_DNA"/>
</dbReference>
<dbReference type="Pfam" id="PF13966">
    <property type="entry name" value="zf-RVT"/>
    <property type="match status" value="1"/>
</dbReference>
<keyword evidence="1" id="KW-0812">Transmembrane</keyword>
<keyword evidence="1" id="KW-0472">Membrane</keyword>
<name>A0A8D9D2T1_BRACM</name>
<keyword evidence="1" id="KW-1133">Transmembrane helix</keyword>
<feature type="non-terminal residue" evidence="3">
    <location>
        <position position="1"/>
    </location>
</feature>
<evidence type="ECO:0000313" key="4">
    <source>
        <dbReference type="Proteomes" id="UP000694005"/>
    </source>
</evidence>
<evidence type="ECO:0000259" key="2">
    <source>
        <dbReference type="Pfam" id="PF13966"/>
    </source>
</evidence>
<gene>
    <name evidence="3" type="ORF">BRAPAZ1V2_A09P75600.2</name>
</gene>
<dbReference type="PANTHER" id="PTHR33116:SF80">
    <property type="entry name" value="REVERSE TRANSCRIPTASE ZINC-BINDING DOMAIN-CONTAINING PROTEIN"/>
    <property type="match status" value="1"/>
</dbReference>
<dbReference type="AlphaFoldDB" id="A0A8D9D2T1"/>
<organism evidence="3 4">
    <name type="scientific">Brassica campestris</name>
    <name type="common">Field mustard</name>
    <dbReference type="NCBI Taxonomy" id="3711"/>
    <lineage>
        <taxon>Eukaryota</taxon>
        <taxon>Viridiplantae</taxon>
        <taxon>Streptophyta</taxon>
        <taxon>Embryophyta</taxon>
        <taxon>Tracheophyta</taxon>
        <taxon>Spermatophyta</taxon>
        <taxon>Magnoliopsida</taxon>
        <taxon>eudicotyledons</taxon>
        <taxon>Gunneridae</taxon>
        <taxon>Pentapetalae</taxon>
        <taxon>rosids</taxon>
        <taxon>malvids</taxon>
        <taxon>Brassicales</taxon>
        <taxon>Brassicaceae</taxon>
        <taxon>Brassiceae</taxon>
        <taxon>Brassica</taxon>
    </lineage>
</organism>
<accession>A0A8D9D2T1</accession>
<dbReference type="InterPro" id="IPR026960">
    <property type="entry name" value="RVT-Znf"/>
</dbReference>
<feature type="transmembrane region" description="Helical" evidence="1">
    <location>
        <begin position="12"/>
        <end position="35"/>
    </location>
</feature>
<evidence type="ECO:0000256" key="1">
    <source>
        <dbReference type="SAM" id="Phobius"/>
    </source>
</evidence>
<reference evidence="3 4" key="1">
    <citation type="submission" date="2021-07" db="EMBL/GenBank/DDBJ databases">
        <authorList>
            <consortium name="Genoscope - CEA"/>
            <person name="William W."/>
        </authorList>
    </citation>
    <scope>NUCLEOTIDE SEQUENCE [LARGE SCALE GENOMIC DNA]</scope>
</reference>
<dbReference type="Proteomes" id="UP000694005">
    <property type="component" value="Chromosome A09"/>
</dbReference>
<feature type="domain" description="Reverse transcriptase zinc-binding" evidence="2">
    <location>
        <begin position="242"/>
        <end position="326"/>
    </location>
</feature>
<proteinExistence type="predicted"/>
<evidence type="ECO:0000313" key="3">
    <source>
        <dbReference type="EMBL" id="CAG7867093.1"/>
    </source>
</evidence>
<protein>
    <recommendedName>
        <fullName evidence="2">Reverse transcriptase zinc-binding domain-containing protein</fullName>
    </recommendedName>
</protein>
<dbReference type="PANTHER" id="PTHR33116">
    <property type="entry name" value="REVERSE TRANSCRIPTASE ZINC-BINDING DOMAIN-CONTAINING PROTEIN-RELATED-RELATED"/>
    <property type="match status" value="1"/>
</dbReference>
<dbReference type="Gramene" id="A09p75600.2_BraZ1">
    <property type="protein sequence ID" value="A09p75600.2_BraZ1.CDS.1"/>
    <property type="gene ID" value="A09g75600.2_BraZ1"/>
</dbReference>
<sequence length="423" mass="48948">FSSWSAKSLSFAGRLLLIKTVIAGITTFWCSTFILPKACVKRINSLCGVFLWQGNIERHHSARVSWENITKPKEEGGLGIKDLSLWNKACCLKLIWLLFFQAGSVWVAWFRQEVLQGNLSNLWTTRPHRRFSWQVNKLLKLSPLIYNWIKLRVCNGLTCRFWSDNWSCHGNMRDYLQLGITSSLGIQDLATLASLHSNGTWRLPPARSERQVEIHALLSTVLLNDEDDFYEWEIEGKIHTSYSIGMVYAHLRIHAPAVPWCKTVWNKGGIPRHSFLTWLFVLNRCPTRDRIIGWGLQSSPLCLLCNSAPESRDHLFFECSYTWGIWGVLALRCGITPESNWSRALNQLKALNSSSPKGKLTLLCWQGCIYWSWSERNGRMHWNNFRPSDLISRIIDRQIRDRILSFRETNPTTSSIMMQQWLS</sequence>